<evidence type="ECO:0000256" key="1">
    <source>
        <dbReference type="SAM" id="MobiDB-lite"/>
    </source>
</evidence>
<keyword evidence="4" id="KW-1185">Reference proteome</keyword>
<gene>
    <name evidence="3" type="ORF">K469DRAFT_686231</name>
</gene>
<dbReference type="OrthoDB" id="2392550at2759"/>
<evidence type="ECO:0000259" key="2">
    <source>
        <dbReference type="Pfam" id="PF10444"/>
    </source>
</evidence>
<dbReference type="EMBL" id="ML994628">
    <property type="protein sequence ID" value="KAF2187018.1"/>
    <property type="molecule type" value="Genomic_DNA"/>
</dbReference>
<dbReference type="Pfam" id="PF10444">
    <property type="entry name" value="Nbl1_Borealin_N"/>
    <property type="match status" value="1"/>
</dbReference>
<dbReference type="InterPro" id="IPR018851">
    <property type="entry name" value="Borealin_N"/>
</dbReference>
<proteinExistence type="predicted"/>
<protein>
    <recommendedName>
        <fullName evidence="2">Borealin N-terminal domain-containing protein</fullName>
    </recommendedName>
</protein>
<feature type="compositionally biased region" description="Low complexity" evidence="1">
    <location>
        <begin position="134"/>
        <end position="168"/>
    </location>
</feature>
<feature type="domain" description="Borealin N-terminal" evidence="2">
    <location>
        <begin position="16"/>
        <end position="64"/>
    </location>
</feature>
<organism evidence="3 4">
    <name type="scientific">Zopfia rhizophila CBS 207.26</name>
    <dbReference type="NCBI Taxonomy" id="1314779"/>
    <lineage>
        <taxon>Eukaryota</taxon>
        <taxon>Fungi</taxon>
        <taxon>Dikarya</taxon>
        <taxon>Ascomycota</taxon>
        <taxon>Pezizomycotina</taxon>
        <taxon>Dothideomycetes</taxon>
        <taxon>Dothideomycetes incertae sedis</taxon>
        <taxon>Zopfiaceae</taxon>
        <taxon>Zopfia</taxon>
    </lineage>
</organism>
<feature type="compositionally biased region" description="Polar residues" evidence="1">
    <location>
        <begin position="177"/>
        <end position="187"/>
    </location>
</feature>
<sequence>MSKLTLSADAKASMKQNLNLELQSRKEKLVAMCEAQVASLRSRLERRVNRVPNNKRTAKIIDLIKPALPAKKNPAPAPISRRAQQTVPAPKPNPPAQPTRSAPARGVKRSSNEMVSDKENMAEQLSIPKKRTKTTTTTARTTSAAAPRTARTTAAPTTTRTTRAASRKVAAPEVLSPKSNNSRTLAQGRTRRAR</sequence>
<accession>A0A6A6E904</accession>
<dbReference type="AlphaFoldDB" id="A0A6A6E904"/>
<name>A0A6A6E904_9PEZI</name>
<feature type="region of interest" description="Disordered" evidence="1">
    <location>
        <begin position="69"/>
        <end position="194"/>
    </location>
</feature>
<evidence type="ECO:0000313" key="3">
    <source>
        <dbReference type="EMBL" id="KAF2187018.1"/>
    </source>
</evidence>
<reference evidence="3" key="1">
    <citation type="journal article" date="2020" name="Stud. Mycol.">
        <title>101 Dothideomycetes genomes: a test case for predicting lifestyles and emergence of pathogens.</title>
        <authorList>
            <person name="Haridas S."/>
            <person name="Albert R."/>
            <person name="Binder M."/>
            <person name="Bloem J."/>
            <person name="Labutti K."/>
            <person name="Salamov A."/>
            <person name="Andreopoulos B."/>
            <person name="Baker S."/>
            <person name="Barry K."/>
            <person name="Bills G."/>
            <person name="Bluhm B."/>
            <person name="Cannon C."/>
            <person name="Castanera R."/>
            <person name="Culley D."/>
            <person name="Daum C."/>
            <person name="Ezra D."/>
            <person name="Gonzalez J."/>
            <person name="Henrissat B."/>
            <person name="Kuo A."/>
            <person name="Liang C."/>
            <person name="Lipzen A."/>
            <person name="Lutzoni F."/>
            <person name="Magnuson J."/>
            <person name="Mondo S."/>
            <person name="Nolan M."/>
            <person name="Ohm R."/>
            <person name="Pangilinan J."/>
            <person name="Park H.-J."/>
            <person name="Ramirez L."/>
            <person name="Alfaro M."/>
            <person name="Sun H."/>
            <person name="Tritt A."/>
            <person name="Yoshinaga Y."/>
            <person name="Zwiers L.-H."/>
            <person name="Turgeon B."/>
            <person name="Goodwin S."/>
            <person name="Spatafora J."/>
            <person name="Crous P."/>
            <person name="Grigoriev I."/>
        </authorList>
    </citation>
    <scope>NUCLEOTIDE SEQUENCE</scope>
    <source>
        <strain evidence="3">CBS 207.26</strain>
    </source>
</reference>
<evidence type="ECO:0000313" key="4">
    <source>
        <dbReference type="Proteomes" id="UP000800200"/>
    </source>
</evidence>
<dbReference type="Proteomes" id="UP000800200">
    <property type="component" value="Unassembled WGS sequence"/>
</dbReference>